<dbReference type="PATRIC" id="fig|29343.3.peg.105"/>
<name>A0A078KQ59_9FIRM</name>
<organism evidence="3 4">
    <name type="scientific">[Clostridium] cellulosi</name>
    <dbReference type="NCBI Taxonomy" id="29343"/>
    <lineage>
        <taxon>Bacteria</taxon>
        <taxon>Bacillati</taxon>
        <taxon>Bacillota</taxon>
        <taxon>Clostridia</taxon>
        <taxon>Eubacteriales</taxon>
        <taxon>Oscillospiraceae</taxon>
        <taxon>Oscillospiraceae incertae sedis</taxon>
    </lineage>
</organism>
<evidence type="ECO:0000313" key="3">
    <source>
        <dbReference type="EMBL" id="CDZ23249.1"/>
    </source>
</evidence>
<sequence length="195" mass="22182">MKNSFFAMLSRMKLISRWGLMRNSMPENIAEHSFDTALLAHALAVIKNKRFGGNVDAGRVVMLALYHDAPEIFTGDMPTPVKYFNPSIRNEYKQVEKASLLKLLSYLPDDLRGDYEDVMVPKPEDKELLRIVKAADKLSALIKCIEEEKAGSREFKKAAAAQEKTLKEMNMPEVECFMKEFLPAFSLTIDELESE</sequence>
<dbReference type="NCBIfam" id="NF003009">
    <property type="entry name" value="PRK03826.1"/>
    <property type="match status" value="1"/>
</dbReference>
<evidence type="ECO:0000256" key="1">
    <source>
        <dbReference type="ARBA" id="ARBA00022801"/>
    </source>
</evidence>
<dbReference type="AlphaFoldDB" id="A0A078KQ59"/>
<accession>A0A078KQ59</accession>
<dbReference type="InterPro" id="IPR039356">
    <property type="entry name" value="YfbR/HDDC2"/>
</dbReference>
<dbReference type="EC" id="3.1.3.5" evidence="3"/>
<dbReference type="SMART" id="SM00471">
    <property type="entry name" value="HDc"/>
    <property type="match status" value="1"/>
</dbReference>
<dbReference type="HOGENOM" id="CLU_084784_0_0_9"/>
<dbReference type="GO" id="GO:0008253">
    <property type="term" value="F:5'-nucleotidase activity"/>
    <property type="evidence" value="ECO:0007669"/>
    <property type="project" value="UniProtKB-EC"/>
</dbReference>
<dbReference type="OrthoDB" id="9812744at2"/>
<proteinExistence type="predicted"/>
<gene>
    <name evidence="3" type="ORF">CCDG5_0105</name>
</gene>
<reference evidence="4" key="1">
    <citation type="submission" date="2014-07" db="EMBL/GenBank/DDBJ databases">
        <authorList>
            <person name="Wibberg D."/>
        </authorList>
    </citation>
    <scope>NUCLEOTIDE SEQUENCE [LARGE SCALE GENOMIC DNA]</scope>
    <source>
        <strain evidence="4">DG5</strain>
    </source>
</reference>
<dbReference type="InterPro" id="IPR003607">
    <property type="entry name" value="HD/PDEase_dom"/>
</dbReference>
<dbReference type="CDD" id="cd00077">
    <property type="entry name" value="HDc"/>
    <property type="match status" value="1"/>
</dbReference>
<dbReference type="Gene3D" id="1.10.3210.10">
    <property type="entry name" value="Hypothetical protein af1432"/>
    <property type="match status" value="1"/>
</dbReference>
<dbReference type="KEGG" id="ccel:CCDG5_0105"/>
<evidence type="ECO:0000259" key="2">
    <source>
        <dbReference type="SMART" id="SM00471"/>
    </source>
</evidence>
<dbReference type="Pfam" id="PF12917">
    <property type="entry name" value="YfbR-like"/>
    <property type="match status" value="1"/>
</dbReference>
<feature type="domain" description="HD/PDEase" evidence="2">
    <location>
        <begin position="25"/>
        <end position="150"/>
    </location>
</feature>
<dbReference type="Proteomes" id="UP000032431">
    <property type="component" value="Chromosome I"/>
</dbReference>
<dbReference type="GO" id="GO:0005737">
    <property type="term" value="C:cytoplasm"/>
    <property type="evidence" value="ECO:0007669"/>
    <property type="project" value="TreeGrafter"/>
</dbReference>
<dbReference type="PANTHER" id="PTHR11845:SF13">
    <property type="entry name" value="5'-DEOXYNUCLEOTIDASE HDDC2"/>
    <property type="match status" value="1"/>
</dbReference>
<dbReference type="EMBL" id="LM995447">
    <property type="protein sequence ID" value="CDZ23249.1"/>
    <property type="molecule type" value="Genomic_DNA"/>
</dbReference>
<protein>
    <submittedName>
        <fullName evidence="3">Metal dependent phosphohydrolase</fullName>
        <ecNumber evidence="3">3.1.3.5</ecNumber>
    </submittedName>
</protein>
<dbReference type="STRING" id="29343.CCDG5_0105"/>
<dbReference type="GO" id="GO:0002953">
    <property type="term" value="F:5'-deoxynucleotidase activity"/>
    <property type="evidence" value="ECO:0007669"/>
    <property type="project" value="InterPro"/>
</dbReference>
<evidence type="ECO:0000313" key="4">
    <source>
        <dbReference type="Proteomes" id="UP000032431"/>
    </source>
</evidence>
<keyword evidence="1 3" id="KW-0378">Hydrolase</keyword>
<keyword evidence="4" id="KW-1185">Reference proteome</keyword>
<dbReference type="SUPFAM" id="SSF109604">
    <property type="entry name" value="HD-domain/PDEase-like"/>
    <property type="match status" value="1"/>
</dbReference>
<dbReference type="PANTHER" id="PTHR11845">
    <property type="entry name" value="5'-DEOXYNUCLEOTIDASE HDDC2"/>
    <property type="match status" value="1"/>
</dbReference>